<sequence length="402" mass="45588">MHNFLVAEIKSKSVNGHAEMNEDLRRNNTQKIKECTLAAFQLKLKKADFIGYHPYKLQVVQKLEPEDRANRMFFAETELERLEEDDTRLGRLFFSDEIHFHMDSTVNRHNHRYWATENPNWYQEVPLHSEKTTVWAGIYEGGIIGPFFFDETVNGVRNLKLTDPYNGTITKNGITDNLSTNYMTYKSILKTNFNKQAFPALTGACPTYTVLKSGPNQSVNGLSAFWCYHSLTRNLNLTDPYNGTAQLIHGTNDNPCVNGTITKNGVTDNLSTNYMTYKSILKTNFNKQAFPALTGACPTYTVLKSGPNQSGMTQFCTCTTNNCNVPSSPRTLNCQSQRKGFAYLRIADTYGQVEECADPNDTCITITGETKFFNISYKECYANLMNNMNWTIGLQPLPERIS</sequence>
<name>A0AC35UEG3_9BILA</name>
<evidence type="ECO:0000313" key="1">
    <source>
        <dbReference type="Proteomes" id="UP000095286"/>
    </source>
</evidence>
<proteinExistence type="predicted"/>
<organism evidence="1 2">
    <name type="scientific">Rhabditophanes sp. KR3021</name>
    <dbReference type="NCBI Taxonomy" id="114890"/>
    <lineage>
        <taxon>Eukaryota</taxon>
        <taxon>Metazoa</taxon>
        <taxon>Ecdysozoa</taxon>
        <taxon>Nematoda</taxon>
        <taxon>Chromadorea</taxon>
        <taxon>Rhabditida</taxon>
        <taxon>Tylenchina</taxon>
        <taxon>Panagrolaimomorpha</taxon>
        <taxon>Strongyloidoidea</taxon>
        <taxon>Alloionematidae</taxon>
        <taxon>Rhabditophanes</taxon>
    </lineage>
</organism>
<protein>
    <submittedName>
        <fullName evidence="2">Uncharacterized protein</fullName>
    </submittedName>
</protein>
<dbReference type="Proteomes" id="UP000095286">
    <property type="component" value="Unplaced"/>
</dbReference>
<accession>A0AC35UEG3</accession>
<reference evidence="2" key="1">
    <citation type="submission" date="2016-11" db="UniProtKB">
        <authorList>
            <consortium name="WormBaseParasite"/>
        </authorList>
    </citation>
    <scope>IDENTIFICATION</scope>
    <source>
        <strain evidence="2">KR3021</strain>
    </source>
</reference>
<evidence type="ECO:0000313" key="2">
    <source>
        <dbReference type="WBParaSite" id="RSKR_0001079300.1"/>
    </source>
</evidence>
<dbReference type="WBParaSite" id="RSKR_0001079300.1">
    <property type="protein sequence ID" value="RSKR_0001079300.1"/>
    <property type="gene ID" value="RSKR_0001079300"/>
</dbReference>